<keyword evidence="2" id="KW-1003">Cell membrane</keyword>
<dbReference type="EMBL" id="BAAAQR010000003">
    <property type="protein sequence ID" value="GAA2142009.1"/>
    <property type="molecule type" value="Genomic_DNA"/>
</dbReference>
<proteinExistence type="predicted"/>
<dbReference type="Pfam" id="PF07963">
    <property type="entry name" value="N_methyl"/>
    <property type="match status" value="1"/>
</dbReference>
<keyword evidence="11" id="KW-1185">Reference proteome</keyword>
<gene>
    <name evidence="10" type="ORF">GCM10009844_12810</name>
</gene>
<evidence type="ECO:0000313" key="10">
    <source>
        <dbReference type="EMBL" id="GAA2142009.1"/>
    </source>
</evidence>
<keyword evidence="4" id="KW-0997">Cell inner membrane</keyword>
<feature type="domain" description="General secretion pathway GspH" evidence="9">
    <location>
        <begin position="45"/>
        <end position="149"/>
    </location>
</feature>
<evidence type="ECO:0000259" key="9">
    <source>
        <dbReference type="Pfam" id="PF12019"/>
    </source>
</evidence>
<evidence type="ECO:0000256" key="5">
    <source>
        <dbReference type="ARBA" id="ARBA00022692"/>
    </source>
</evidence>
<dbReference type="InterPro" id="IPR045584">
    <property type="entry name" value="Pilin-like"/>
</dbReference>
<evidence type="ECO:0000256" key="1">
    <source>
        <dbReference type="ARBA" id="ARBA00004377"/>
    </source>
</evidence>
<dbReference type="SUPFAM" id="SSF54523">
    <property type="entry name" value="Pili subunits"/>
    <property type="match status" value="1"/>
</dbReference>
<accession>A0ABN2ZGV7</accession>
<evidence type="ECO:0000256" key="8">
    <source>
        <dbReference type="SAM" id="Phobius"/>
    </source>
</evidence>
<keyword evidence="7 8" id="KW-0472">Membrane</keyword>
<name>A0ABN2ZGV7_9ACTN</name>
<dbReference type="InterPro" id="IPR022346">
    <property type="entry name" value="T2SS_GspH"/>
</dbReference>
<dbReference type="NCBIfam" id="TIGR02532">
    <property type="entry name" value="IV_pilin_GFxxxE"/>
    <property type="match status" value="1"/>
</dbReference>
<evidence type="ECO:0000256" key="2">
    <source>
        <dbReference type="ARBA" id="ARBA00022475"/>
    </source>
</evidence>
<comment type="subcellular location">
    <subcellularLocation>
        <location evidence="1">Cell inner membrane</location>
        <topology evidence="1">Single-pass membrane protein</topology>
    </subcellularLocation>
</comment>
<dbReference type="PROSITE" id="PS00409">
    <property type="entry name" value="PROKAR_NTER_METHYL"/>
    <property type="match status" value="1"/>
</dbReference>
<keyword evidence="6 8" id="KW-1133">Transmembrane helix</keyword>
<evidence type="ECO:0000256" key="6">
    <source>
        <dbReference type="ARBA" id="ARBA00022989"/>
    </source>
</evidence>
<reference evidence="10 11" key="1">
    <citation type="journal article" date="2019" name="Int. J. Syst. Evol. Microbiol.">
        <title>The Global Catalogue of Microorganisms (GCM) 10K type strain sequencing project: providing services to taxonomists for standard genome sequencing and annotation.</title>
        <authorList>
            <consortium name="The Broad Institute Genomics Platform"/>
            <consortium name="The Broad Institute Genome Sequencing Center for Infectious Disease"/>
            <person name="Wu L."/>
            <person name="Ma J."/>
        </authorList>
    </citation>
    <scope>NUCLEOTIDE SEQUENCE [LARGE SCALE GENOMIC DNA]</scope>
    <source>
        <strain evidence="10 11">JCM 16022</strain>
    </source>
</reference>
<dbReference type="InterPro" id="IPR012902">
    <property type="entry name" value="N_methyl_site"/>
</dbReference>
<sequence length="157" mass="16631">MSQPARDSGFTLIEVMVTIALLGIVMAFAVSGWSAWARSSEQSGTARELQSLMRQTQQRAVTEGRAMCVQFEVSANNYSVYRGACGDPARVRVGGPFKTDGAQVHVASPSFAGTPSTGVTFFARGTATQGSVEVIRTDSSKLYTLVVEGLTGRVSLS</sequence>
<dbReference type="Gene3D" id="3.30.700.10">
    <property type="entry name" value="Glycoprotein, Type 4 Pilin"/>
    <property type="match status" value="1"/>
</dbReference>
<evidence type="ECO:0000313" key="11">
    <source>
        <dbReference type="Proteomes" id="UP001501771"/>
    </source>
</evidence>
<feature type="transmembrane region" description="Helical" evidence="8">
    <location>
        <begin position="12"/>
        <end position="36"/>
    </location>
</feature>
<keyword evidence="3" id="KW-0488">Methylation</keyword>
<dbReference type="Pfam" id="PF12019">
    <property type="entry name" value="GspH"/>
    <property type="match status" value="1"/>
</dbReference>
<evidence type="ECO:0000256" key="7">
    <source>
        <dbReference type="ARBA" id="ARBA00023136"/>
    </source>
</evidence>
<dbReference type="RefSeq" id="WP_344149258.1">
    <property type="nucleotide sequence ID" value="NZ_BAAAQR010000003.1"/>
</dbReference>
<evidence type="ECO:0000256" key="4">
    <source>
        <dbReference type="ARBA" id="ARBA00022519"/>
    </source>
</evidence>
<protein>
    <recommendedName>
        <fullName evidence="9">General secretion pathway GspH domain-containing protein</fullName>
    </recommendedName>
</protein>
<organism evidence="10 11">
    <name type="scientific">Nocardioides koreensis</name>
    <dbReference type="NCBI Taxonomy" id="433651"/>
    <lineage>
        <taxon>Bacteria</taxon>
        <taxon>Bacillati</taxon>
        <taxon>Actinomycetota</taxon>
        <taxon>Actinomycetes</taxon>
        <taxon>Propionibacteriales</taxon>
        <taxon>Nocardioidaceae</taxon>
        <taxon>Nocardioides</taxon>
    </lineage>
</organism>
<keyword evidence="5 8" id="KW-0812">Transmembrane</keyword>
<dbReference type="Proteomes" id="UP001501771">
    <property type="component" value="Unassembled WGS sequence"/>
</dbReference>
<comment type="caution">
    <text evidence="10">The sequence shown here is derived from an EMBL/GenBank/DDBJ whole genome shotgun (WGS) entry which is preliminary data.</text>
</comment>
<evidence type="ECO:0000256" key="3">
    <source>
        <dbReference type="ARBA" id="ARBA00022481"/>
    </source>
</evidence>